<dbReference type="EMBL" id="CP069038">
    <property type="protein sequence ID" value="QRD04227.1"/>
    <property type="molecule type" value="Genomic_DNA"/>
</dbReference>
<keyword evidence="2" id="KW-1185">Reference proteome</keyword>
<dbReference type="KEGG" id="pno:SNOG_12959"/>
<proteinExistence type="predicted"/>
<accession>A0A7U2FFC2</accession>
<sequence length="62" mass="6300">MASTAFAYLNQAPEGKVQARAVADEAEAINLEARQRTSGASSLSSSAAAMLLPLAGMVAYGL</sequence>
<dbReference type="Proteomes" id="UP000663193">
    <property type="component" value="Chromosome 16"/>
</dbReference>
<protein>
    <submittedName>
        <fullName evidence="1">Uncharacterized protein</fullName>
    </submittedName>
</protein>
<reference evidence="2" key="1">
    <citation type="journal article" date="2021" name="BMC Genomics">
        <title>Chromosome-level genome assembly and manually-curated proteome of model necrotroph Parastagonospora nodorum Sn15 reveals a genome-wide trove of candidate effector homologs, and redundancy of virulence-related functions within an accessory chromosome.</title>
        <authorList>
            <person name="Bertazzoni S."/>
            <person name="Jones D.A.B."/>
            <person name="Phan H.T."/>
            <person name="Tan K.-C."/>
            <person name="Hane J.K."/>
        </authorList>
    </citation>
    <scope>NUCLEOTIDE SEQUENCE [LARGE SCALE GENOMIC DNA]</scope>
    <source>
        <strain evidence="2">SN15 / ATCC MYA-4574 / FGSC 10173)</strain>
    </source>
</reference>
<dbReference type="AlphaFoldDB" id="A0A7U2FFC2"/>
<dbReference type="RefSeq" id="XP_001803173.1">
    <property type="nucleotide sequence ID" value="XM_001803121.1"/>
</dbReference>
<dbReference type="VEuPathDB" id="FungiDB:JI435_443160"/>
<gene>
    <name evidence="1" type="ORF">JI435_443160</name>
</gene>
<name>A0A7U2FFC2_PHANO</name>
<organism evidence="1 2">
    <name type="scientific">Phaeosphaeria nodorum (strain SN15 / ATCC MYA-4574 / FGSC 10173)</name>
    <name type="common">Glume blotch fungus</name>
    <name type="synonym">Parastagonospora nodorum</name>
    <dbReference type="NCBI Taxonomy" id="321614"/>
    <lineage>
        <taxon>Eukaryota</taxon>
        <taxon>Fungi</taxon>
        <taxon>Dikarya</taxon>
        <taxon>Ascomycota</taxon>
        <taxon>Pezizomycotina</taxon>
        <taxon>Dothideomycetes</taxon>
        <taxon>Pleosporomycetidae</taxon>
        <taxon>Pleosporales</taxon>
        <taxon>Pleosporineae</taxon>
        <taxon>Phaeosphaeriaceae</taxon>
        <taxon>Parastagonospora</taxon>
    </lineage>
</organism>
<evidence type="ECO:0000313" key="1">
    <source>
        <dbReference type="EMBL" id="QRD04227.1"/>
    </source>
</evidence>
<evidence type="ECO:0000313" key="2">
    <source>
        <dbReference type="Proteomes" id="UP000663193"/>
    </source>
</evidence>